<feature type="chain" id="PRO_5014925132" evidence="1">
    <location>
        <begin position="23"/>
        <end position="188"/>
    </location>
</feature>
<name>A0A2N7TUD9_9GAMM</name>
<organism evidence="2 3">
    <name type="scientific">Billgrantia endophytica</name>
    <dbReference type="NCBI Taxonomy" id="2033802"/>
    <lineage>
        <taxon>Bacteria</taxon>
        <taxon>Pseudomonadati</taxon>
        <taxon>Pseudomonadota</taxon>
        <taxon>Gammaproteobacteria</taxon>
        <taxon>Oceanospirillales</taxon>
        <taxon>Halomonadaceae</taxon>
        <taxon>Billgrantia</taxon>
    </lineage>
</organism>
<reference evidence="2 3" key="1">
    <citation type="submission" date="2018-01" db="EMBL/GenBank/DDBJ databases">
        <title>Halomonas endophytica sp. nov., isolated from storage liquid in the stems of Populus euphratica.</title>
        <authorList>
            <person name="Chen C."/>
        </authorList>
    </citation>
    <scope>NUCLEOTIDE SEQUENCE [LARGE SCALE GENOMIC DNA]</scope>
    <source>
        <strain evidence="2 3">MC28</strain>
    </source>
</reference>
<feature type="signal peptide" evidence="1">
    <location>
        <begin position="1"/>
        <end position="22"/>
    </location>
</feature>
<dbReference type="EMBL" id="PNRF01000050">
    <property type="protein sequence ID" value="PMR71809.1"/>
    <property type="molecule type" value="Genomic_DNA"/>
</dbReference>
<dbReference type="RefSeq" id="WP_102655718.1">
    <property type="nucleotide sequence ID" value="NZ_PNRF01000050.1"/>
</dbReference>
<accession>A0A2N7TUD9</accession>
<sequence>MRNLTKTALATALIAISATALAEDRQIHMSFIEATGHDRQLVINHDTHGYPTDANELTAILEAQGATIEARYGLQMPSEPGVPETINRTSIHNVGGDIVDRGLEYSIMTSDAYPGGYDVHYSVSHSGIADIVVEDGIIVPVMDAKHLTETFNVEEGYDFNHTATYRIKDMDDEGFFMPKRVYVVINVE</sequence>
<dbReference type="Proteomes" id="UP000235803">
    <property type="component" value="Unassembled WGS sequence"/>
</dbReference>
<evidence type="ECO:0000313" key="3">
    <source>
        <dbReference type="Proteomes" id="UP000235803"/>
    </source>
</evidence>
<protein>
    <submittedName>
        <fullName evidence="2">Uncharacterized protein</fullName>
    </submittedName>
</protein>
<keyword evidence="3" id="KW-1185">Reference proteome</keyword>
<dbReference type="AlphaFoldDB" id="A0A2N7TUD9"/>
<evidence type="ECO:0000256" key="1">
    <source>
        <dbReference type="SAM" id="SignalP"/>
    </source>
</evidence>
<gene>
    <name evidence="2" type="ORF">C1H69_23020</name>
</gene>
<keyword evidence="1" id="KW-0732">Signal</keyword>
<comment type="caution">
    <text evidence="2">The sequence shown here is derived from an EMBL/GenBank/DDBJ whole genome shotgun (WGS) entry which is preliminary data.</text>
</comment>
<proteinExistence type="predicted"/>
<evidence type="ECO:0000313" key="2">
    <source>
        <dbReference type="EMBL" id="PMR71809.1"/>
    </source>
</evidence>